<feature type="domain" description="Gfo/Idh/MocA-like oxidoreductase N-terminal" evidence="1">
    <location>
        <begin position="10"/>
        <end position="132"/>
    </location>
</feature>
<dbReference type="Pfam" id="PF01408">
    <property type="entry name" value="GFO_IDH_MocA"/>
    <property type="match status" value="1"/>
</dbReference>
<dbReference type="PANTHER" id="PTHR42840:SF7">
    <property type="entry name" value="BINDING ROSSMANN FOLD OXIDOREDUCTASE, PUTATIVE (AFU_ORTHOLOGUE AFUA_4G10190)-RELATED"/>
    <property type="match status" value="1"/>
</dbReference>
<evidence type="ECO:0000259" key="1">
    <source>
        <dbReference type="Pfam" id="PF01408"/>
    </source>
</evidence>
<dbReference type="InterPro" id="IPR000683">
    <property type="entry name" value="Gfo/Idh/MocA-like_OxRdtase_N"/>
</dbReference>
<dbReference type="Gene3D" id="3.30.360.10">
    <property type="entry name" value="Dihydrodipicolinate Reductase, domain 2"/>
    <property type="match status" value="1"/>
</dbReference>
<reference evidence="2" key="1">
    <citation type="submission" date="2022-09" db="EMBL/GenBank/DDBJ databases">
        <title>Fusarium specimens isolated from Avocado Roots.</title>
        <authorList>
            <person name="Stajich J."/>
            <person name="Roper C."/>
            <person name="Heimlech-Rivalta G."/>
        </authorList>
    </citation>
    <scope>NUCLEOTIDE SEQUENCE</scope>
    <source>
        <strain evidence="2">A02</strain>
    </source>
</reference>
<organism evidence="2 3">
    <name type="scientific">Fusarium falciforme</name>
    <dbReference type="NCBI Taxonomy" id="195108"/>
    <lineage>
        <taxon>Eukaryota</taxon>
        <taxon>Fungi</taxon>
        <taxon>Dikarya</taxon>
        <taxon>Ascomycota</taxon>
        <taxon>Pezizomycotina</taxon>
        <taxon>Sordariomycetes</taxon>
        <taxon>Hypocreomycetidae</taxon>
        <taxon>Hypocreales</taxon>
        <taxon>Nectriaceae</taxon>
        <taxon>Fusarium</taxon>
        <taxon>Fusarium solani species complex</taxon>
    </lineage>
</organism>
<protein>
    <recommendedName>
        <fullName evidence="1">Gfo/Idh/MocA-like oxidoreductase N-terminal domain-containing protein</fullName>
    </recommendedName>
</protein>
<evidence type="ECO:0000313" key="3">
    <source>
        <dbReference type="Proteomes" id="UP001152087"/>
    </source>
</evidence>
<evidence type="ECO:0000313" key="2">
    <source>
        <dbReference type="EMBL" id="KAJ4177131.1"/>
    </source>
</evidence>
<proteinExistence type="predicted"/>
<gene>
    <name evidence="2" type="ORF">NW755_014033</name>
</gene>
<dbReference type="Gene3D" id="3.40.50.720">
    <property type="entry name" value="NAD(P)-binding Rossmann-like Domain"/>
    <property type="match status" value="1"/>
</dbReference>
<dbReference type="OrthoDB" id="64915at2759"/>
<dbReference type="GO" id="GO:0005737">
    <property type="term" value="C:cytoplasm"/>
    <property type="evidence" value="ECO:0007669"/>
    <property type="project" value="TreeGrafter"/>
</dbReference>
<dbReference type="SUPFAM" id="SSF51735">
    <property type="entry name" value="NAD(P)-binding Rossmann-fold domains"/>
    <property type="match status" value="1"/>
</dbReference>
<dbReference type="InterPro" id="IPR036291">
    <property type="entry name" value="NAD(P)-bd_dom_sf"/>
</dbReference>
<dbReference type="GO" id="GO:0000166">
    <property type="term" value="F:nucleotide binding"/>
    <property type="evidence" value="ECO:0007669"/>
    <property type="project" value="InterPro"/>
</dbReference>
<dbReference type="Proteomes" id="UP001152087">
    <property type="component" value="Unassembled WGS sequence"/>
</dbReference>
<dbReference type="GO" id="GO:0006740">
    <property type="term" value="P:NADPH regeneration"/>
    <property type="evidence" value="ECO:0007669"/>
    <property type="project" value="TreeGrafter"/>
</dbReference>
<dbReference type="GO" id="GO:0016491">
    <property type="term" value="F:oxidoreductase activity"/>
    <property type="evidence" value="ECO:0007669"/>
    <property type="project" value="TreeGrafter"/>
</dbReference>
<name>A0A9W8QUR6_9HYPO</name>
<keyword evidence="3" id="KW-1185">Reference proteome</keyword>
<dbReference type="AlphaFoldDB" id="A0A9W8QUR6"/>
<dbReference type="EMBL" id="JAOQAV010000126">
    <property type="protein sequence ID" value="KAJ4177131.1"/>
    <property type="molecule type" value="Genomic_DNA"/>
</dbReference>
<dbReference type="PANTHER" id="PTHR42840">
    <property type="entry name" value="NAD(P)-BINDING ROSSMANN-FOLD SUPERFAMILY PROTEIN-RELATED"/>
    <property type="match status" value="1"/>
</dbReference>
<comment type="caution">
    <text evidence="2">The sequence shown here is derived from an EMBL/GenBank/DDBJ whole genome shotgun (WGS) entry which is preliminary data.</text>
</comment>
<accession>A0A9W8QUR6</accession>
<sequence>MSTEEKKKMINVAVVGCGELSQVAQLPALSALCDRFRVTYLCDVSLKVLEYCKARTASDPKVTTSAAEACSSEEVDAVVIASNSALHPEQTILALQNNKHVFVEKPVTYNQRDMDAILEAEQKSRATVFVGYMRRYAPAFTSAMAEIGDTSKILHARVRSIIGQNSSYVAQSGMFPKRFDDIPESARMEVASKDNDMKEQALREFGVPATDETKKMLFWLGALGTHDLSAMREALGFPLAVRGACLRQPIWSAVFEYPGLSVIYESGMISVPFFDAQIELYTDDKIVQVQFDQPYIKGLPTTMTVQEKSEGINGQVGYRKTFTRQTYEDNYTLELQEWHNCIVSGKRPKTTVQDAREDLEIFKMLMQAGFGEISKELNE</sequence>